<keyword evidence="6" id="KW-0694">RNA-binding</keyword>
<feature type="compositionally biased region" description="Basic and acidic residues" evidence="9">
    <location>
        <begin position="1531"/>
        <end position="1542"/>
    </location>
</feature>
<feature type="region of interest" description="Disordered" evidence="9">
    <location>
        <begin position="923"/>
        <end position="949"/>
    </location>
</feature>
<sequence>MEQSTTPTPPSSEPSPPPQTQSASIPPHRRPPTERRIYTSPSQTPNANYRTNSSPITEIRRQTVNGAARPRAERKPVSAVQPFRISLTGDGKVFNSASSSSSGENRPFGGPPRGPRVQGSGNYFGARATHTPKPFDQQCVPRNGPFQLGAMSSRQSKNPFELKIWAWAFPAYCTPLDVYNAFSCFGNISRIEVTNLRSGGKGANVTFRPPPPNTSWVGRRFEYMGTANNIRYIETKDDTKPPYLHTSPATGAELPERIGIPVESIDFGVMENEKTMLGMQSLQSTARTQASLMMDLSCKALFLTFPVRMVSKTQEVHECEVRMRMIPAQICDSRMSTEIDSSVSLYFTCETPPMVHRKVQKVESTFDGKDTQWDERALWLRQTAIQLNPGRDETSVKLREKECIVDLGRWLTYRLSISQETLQSQPCQDLWQALADHNVEIAMDKNTDFRAGHVEDLWEWLDAPAPAAQPFEVEDNSMLADLYQMAGDTVHLPFALRYQLEVCLSLGYLHECNMTKGFLSKLATLDTARAIKILEKVADDKKRYFNPEAVFRLQSQVSVVQKKRPSYCTKIPSAIVTPTTIYFNTPVLETSNRVVRQFQQFEDRFLRVKFTDERHKGRLFPQDDRNEDEVFTRVSRALKKGIMIGDRHYEFLAFGSSQFREHGAYFFASTASLSAERIRLWMGNFTHIKIVAKYCARLGQCFSTTRAIPHSITIEKIPDIERNGFCFTDGAGKISPFLARIIAHLFGMKNTEFDYPSCFQFRLGGCKGIFLVDPSLKALTCQLRPSQEKFPAEFQGLEICRISQYSTAYLNQQIILVLSALGVPDEVFVEKLKGMVSEFAEAMHNEQKALDLLQKNIDYNQTTIALAGMICDGFMETQDPFMVSCLRLWRSYTLKTLKEKSRICVEQGAFVFAGPDETRTLKGDFNPKIVPDETGSLKDGSTAEGDSEAGKNELPEIFLQIPDPDQPGKYKVIEDECIIARNPSLHPGDVRKVRAVDAPALHHMKDVLIMPTTGIRDLANMCSGGDLDGDDFMVIWDKELFPREDSHPPMDYTAPPPTVSEGPVTTNDIANFFVQHIKADNLARIATAHRYWADQLDEGIKDPKCLELANLHSKAVDYAKTGVAAEIPPDLRIRKWPHWAERKNTGRSKIYKSRKVLGKLYDEVKREPFRAAWDLPFDKRILSAAEPTEQMLKDAREVKASYDESMRRTMTQYGIGTEHEVFTTFVLEHHQDFNDYKLAETMGQVAETLCEQHRELCYEKAGTDSKMKDWQKLKPFLVAMYKVTAEEISHAYAQTQEMVTIGGRQVPRRPLDFANMPFMSFPWIFTRELGQIATKGDNKTKLQPAPRPAMPKKAAAAKKQIFDLLGDEFAPEPLPEVNTSDGAVKQGDLLDLFHDEAPAVPQGLPGLQPTTNAAASTSKPSTPVDLTSTLTTLPEVFKPKPSPEAWPDAIRNEQLQQAMAASKEAESEVMRKSRLYQQAGLPSDSFMSQSSANSMASQLEGLSITSKESVKKDENKKPEADDEDGSEWEGEEVKIDFDEGPSRLDQLARLVGTE</sequence>
<dbReference type="Pfam" id="PF05183">
    <property type="entry name" value="RdRP"/>
    <property type="match status" value="1"/>
</dbReference>
<feature type="compositionally biased region" description="Acidic residues" evidence="9">
    <location>
        <begin position="1520"/>
        <end position="1530"/>
    </location>
</feature>
<keyword evidence="13" id="KW-1185">Reference proteome</keyword>
<protein>
    <recommendedName>
        <fullName evidence="2">RNA-directed RNA polymerase</fullName>
        <ecNumber evidence="2">2.7.7.48</ecNumber>
    </recommendedName>
</protein>
<feature type="region of interest" description="Disordered" evidence="9">
    <location>
        <begin position="1483"/>
        <end position="1554"/>
    </location>
</feature>
<name>A0ABR0E1N4_ZASCE</name>
<dbReference type="EC" id="2.7.7.48" evidence="2"/>
<dbReference type="Proteomes" id="UP001305779">
    <property type="component" value="Unassembled WGS sequence"/>
</dbReference>
<dbReference type="EMBL" id="JAXOVC010000012">
    <property type="protein sequence ID" value="KAK4495331.1"/>
    <property type="molecule type" value="Genomic_DNA"/>
</dbReference>
<dbReference type="InterPro" id="IPR057596">
    <property type="entry name" value="RDRP_core"/>
</dbReference>
<comment type="similarity">
    <text evidence="1">Belongs to the RdRP family.</text>
</comment>
<feature type="region of interest" description="Disordered" evidence="9">
    <location>
        <begin position="1398"/>
        <end position="1446"/>
    </location>
</feature>
<evidence type="ECO:0000256" key="6">
    <source>
        <dbReference type="ARBA" id="ARBA00022884"/>
    </source>
</evidence>
<keyword evidence="5" id="KW-0548">Nucleotidyltransferase</keyword>
<comment type="catalytic activity">
    <reaction evidence="8">
        <text>RNA(n) + a ribonucleoside 5'-triphosphate = RNA(n+1) + diphosphate</text>
        <dbReference type="Rhea" id="RHEA:21248"/>
        <dbReference type="Rhea" id="RHEA-COMP:14527"/>
        <dbReference type="Rhea" id="RHEA-COMP:17342"/>
        <dbReference type="ChEBI" id="CHEBI:33019"/>
        <dbReference type="ChEBI" id="CHEBI:61557"/>
        <dbReference type="ChEBI" id="CHEBI:140395"/>
        <dbReference type="EC" id="2.7.7.48"/>
    </reaction>
</comment>
<evidence type="ECO:0000259" key="10">
    <source>
        <dbReference type="Pfam" id="PF05183"/>
    </source>
</evidence>
<evidence type="ECO:0000256" key="9">
    <source>
        <dbReference type="SAM" id="MobiDB-lite"/>
    </source>
</evidence>
<evidence type="ECO:0000256" key="1">
    <source>
        <dbReference type="ARBA" id="ARBA00005762"/>
    </source>
</evidence>
<organism evidence="12 13">
    <name type="scientific">Zasmidium cellare</name>
    <name type="common">Wine cellar mold</name>
    <name type="synonym">Racodium cellare</name>
    <dbReference type="NCBI Taxonomy" id="395010"/>
    <lineage>
        <taxon>Eukaryota</taxon>
        <taxon>Fungi</taxon>
        <taxon>Dikarya</taxon>
        <taxon>Ascomycota</taxon>
        <taxon>Pezizomycotina</taxon>
        <taxon>Dothideomycetes</taxon>
        <taxon>Dothideomycetidae</taxon>
        <taxon>Mycosphaerellales</taxon>
        <taxon>Mycosphaerellaceae</taxon>
        <taxon>Zasmidium</taxon>
    </lineage>
</organism>
<evidence type="ECO:0000256" key="4">
    <source>
        <dbReference type="ARBA" id="ARBA00022679"/>
    </source>
</evidence>
<feature type="domain" description="RDRP core" evidence="10">
    <location>
        <begin position="576"/>
        <end position="1164"/>
    </location>
</feature>
<evidence type="ECO:0000256" key="7">
    <source>
        <dbReference type="ARBA" id="ARBA00023158"/>
    </source>
</evidence>
<evidence type="ECO:0000256" key="3">
    <source>
        <dbReference type="ARBA" id="ARBA00022484"/>
    </source>
</evidence>
<dbReference type="PANTHER" id="PTHR23079:SF55">
    <property type="entry name" value="RNA-DIRECTED RNA POLYMERASE"/>
    <property type="match status" value="1"/>
</dbReference>
<feature type="compositionally biased region" description="Pro residues" evidence="9">
    <location>
        <begin position="7"/>
        <end position="19"/>
    </location>
</feature>
<dbReference type="Pfam" id="PF26253">
    <property type="entry name" value="RdRP_head"/>
    <property type="match status" value="1"/>
</dbReference>
<feature type="compositionally biased region" description="Polar residues" evidence="9">
    <location>
        <begin position="39"/>
        <end position="56"/>
    </location>
</feature>
<keyword evidence="7" id="KW-0943">RNA-mediated gene silencing</keyword>
<evidence type="ECO:0000256" key="2">
    <source>
        <dbReference type="ARBA" id="ARBA00012494"/>
    </source>
</evidence>
<comment type="caution">
    <text evidence="12">The sequence shown here is derived from an EMBL/GenBank/DDBJ whole genome shotgun (WGS) entry which is preliminary data.</text>
</comment>
<dbReference type="PANTHER" id="PTHR23079">
    <property type="entry name" value="RNA-DEPENDENT RNA POLYMERASE"/>
    <property type="match status" value="1"/>
</dbReference>
<accession>A0ABR0E1N4</accession>
<proteinExistence type="inferred from homology"/>
<gene>
    <name evidence="12" type="ORF">PRZ48_013662</name>
</gene>
<reference evidence="12 13" key="1">
    <citation type="journal article" date="2023" name="G3 (Bethesda)">
        <title>A chromosome-level genome assembly of Zasmidium syzygii isolated from banana leaves.</title>
        <authorList>
            <person name="van Westerhoven A.C."/>
            <person name="Mehrabi R."/>
            <person name="Talebi R."/>
            <person name="Steentjes M.B.F."/>
            <person name="Corcolon B."/>
            <person name="Chong P.A."/>
            <person name="Kema G.H.J."/>
            <person name="Seidl M.F."/>
        </authorList>
    </citation>
    <scope>NUCLEOTIDE SEQUENCE [LARGE SCALE GENOMIC DNA]</scope>
    <source>
        <strain evidence="12 13">P124</strain>
    </source>
</reference>
<feature type="compositionally biased region" description="Basic and acidic residues" evidence="9">
    <location>
        <begin position="1508"/>
        <end position="1519"/>
    </location>
</feature>
<dbReference type="InterPro" id="IPR007855">
    <property type="entry name" value="RDRP"/>
</dbReference>
<keyword evidence="3" id="KW-0696">RNA-directed RNA polymerase</keyword>
<feature type="compositionally biased region" description="Polar residues" evidence="9">
    <location>
        <begin position="1408"/>
        <end position="1432"/>
    </location>
</feature>
<evidence type="ECO:0000259" key="11">
    <source>
        <dbReference type="Pfam" id="PF26253"/>
    </source>
</evidence>
<feature type="compositionally biased region" description="Low complexity" evidence="9">
    <location>
        <begin position="1483"/>
        <end position="1498"/>
    </location>
</feature>
<evidence type="ECO:0000313" key="13">
    <source>
        <dbReference type="Proteomes" id="UP001305779"/>
    </source>
</evidence>
<evidence type="ECO:0000256" key="5">
    <source>
        <dbReference type="ARBA" id="ARBA00022695"/>
    </source>
</evidence>
<feature type="compositionally biased region" description="Low complexity" evidence="9">
    <location>
        <begin position="96"/>
        <end position="108"/>
    </location>
</feature>
<keyword evidence="4" id="KW-0808">Transferase</keyword>
<dbReference type="InterPro" id="IPR058752">
    <property type="entry name" value="RDRP_C_head"/>
</dbReference>
<feature type="domain" description="RDRP C-terminal head" evidence="11">
    <location>
        <begin position="1186"/>
        <end position="1340"/>
    </location>
</feature>
<evidence type="ECO:0000313" key="12">
    <source>
        <dbReference type="EMBL" id="KAK4495331.1"/>
    </source>
</evidence>
<evidence type="ECO:0000256" key="8">
    <source>
        <dbReference type="ARBA" id="ARBA00048744"/>
    </source>
</evidence>
<feature type="region of interest" description="Disordered" evidence="9">
    <location>
        <begin position="1"/>
        <end position="121"/>
    </location>
</feature>